<evidence type="ECO:0000256" key="1">
    <source>
        <dbReference type="SAM" id="Coils"/>
    </source>
</evidence>
<dbReference type="KEGG" id="mamo:A6B35_28005"/>
<feature type="coiled-coil region" evidence="1">
    <location>
        <begin position="116"/>
        <end position="143"/>
    </location>
</feature>
<proteinExistence type="predicted"/>
<sequence>MDVTLLLNTLTGIADPTTKNTLLGLMEFREKVRALLAIGFKHKPSDDWYDRLQQTLREIDEGIRPERNRMIHDFWTDLPQDGSVRRMQITPKIVNVQSRQKQLILSITKAVTPKDISDLSKRIERASEAVIKLDREYELTKQK</sequence>
<keyword evidence="3" id="KW-1185">Reference proteome</keyword>
<protein>
    <submittedName>
        <fullName evidence="2">Uncharacterized protein</fullName>
    </submittedName>
</protein>
<accession>G6Y2F1</accession>
<reference evidence="2 3" key="1">
    <citation type="journal article" date="2012" name="J. Bacteriol.">
        <title>Draft Genome Sequence of Plant Growth-Promoting Rhizobium Mesorhizobium amorphae, Isolated from Zinc-Lead Mine Tailings.</title>
        <authorList>
            <person name="Hao X."/>
            <person name="Lin Y."/>
            <person name="Johnstone L."/>
            <person name="Baltrus D.A."/>
            <person name="Miller S.J."/>
            <person name="Wei G."/>
            <person name="Rensing C."/>
        </authorList>
    </citation>
    <scope>NUCLEOTIDE SEQUENCE [LARGE SCALE GENOMIC DNA]</scope>
    <source>
        <strain evidence="2 3">CCNWGS0123</strain>
    </source>
</reference>
<dbReference type="Proteomes" id="UP000002949">
    <property type="component" value="Unassembled WGS sequence"/>
</dbReference>
<keyword evidence="1" id="KW-0175">Coiled coil</keyword>
<evidence type="ECO:0000313" key="2">
    <source>
        <dbReference type="EMBL" id="EHH14134.1"/>
    </source>
</evidence>
<name>G6Y2F1_9HYPH</name>
<dbReference type="AlphaFoldDB" id="G6Y2F1"/>
<evidence type="ECO:0000313" key="3">
    <source>
        <dbReference type="Proteomes" id="UP000002949"/>
    </source>
</evidence>
<dbReference type="EMBL" id="AGSN01000005">
    <property type="protein sequence ID" value="EHH14134.1"/>
    <property type="molecule type" value="Genomic_DNA"/>
</dbReference>
<organism evidence="2 3">
    <name type="scientific">Mesorhizobium amorphae CCNWGS0123</name>
    <dbReference type="NCBI Taxonomy" id="1082933"/>
    <lineage>
        <taxon>Bacteria</taxon>
        <taxon>Pseudomonadati</taxon>
        <taxon>Pseudomonadota</taxon>
        <taxon>Alphaproteobacteria</taxon>
        <taxon>Hyphomicrobiales</taxon>
        <taxon>Phyllobacteriaceae</taxon>
        <taxon>Mesorhizobium</taxon>
    </lineage>
</organism>
<gene>
    <name evidence="2" type="ORF">MEA186_00455</name>
</gene>